<feature type="signal peptide" evidence="2">
    <location>
        <begin position="1"/>
        <end position="26"/>
    </location>
</feature>
<dbReference type="EMBL" id="JAUSWB010000007">
    <property type="protein sequence ID" value="MDQ0429924.1"/>
    <property type="molecule type" value="Genomic_DNA"/>
</dbReference>
<dbReference type="PANTHER" id="PTHR35788">
    <property type="entry name" value="EXPORTED PROTEIN-RELATED"/>
    <property type="match status" value="1"/>
</dbReference>
<sequence length="532" mass="56628">MDNKLFGMAFAAVFGLAVFVFGAANAGAYAVDNWLFPTEEFGDNTYIGTTDVSNMEVESATMMFAGQSETWRANAELHVTYQDATEIYPLENAEILLDETVRNAETGAQNSFVFSLSPDTTRSFLAEYFPVADFSEADVEAINGKLETALQGGQTKTQVSISDDSLSLDREKVADVVFPTTFSSIGSSTVIDALNGVQLAPGAQFSFLEFIAQLSVTDVSDEELTQIASAIYGALLQTNYLVDERSIGSQVPASIPLGQEAAINRQLGIDLVFTNPNDSSFTLNLTKASDSLNASITGYPFVYSYAIDLTEQTDIQPRLIKQYSAFVTSGNQVDEIGVSGTRLNVTRTIYDGNETVEVETVSNDFYPPIHRVEVYPLALPAAPEVTVPVAGEPGFIDVNGDGIHDGTTTVPTTGQPGFVDADGDGVHDGTVTSPTAGQPGFVDDNGDGIHDGTTATPTVPTVGQPGFIDENEDGIHDGTPTTPNVPTDGEPGFIDENEDGIHDVPAANDPAEEQDPVDETPEYDKGGKLITK</sequence>
<feature type="compositionally biased region" description="Acidic residues" evidence="1">
    <location>
        <begin position="510"/>
        <end position="521"/>
    </location>
</feature>
<evidence type="ECO:0000313" key="4">
    <source>
        <dbReference type="Proteomes" id="UP001241988"/>
    </source>
</evidence>
<gene>
    <name evidence="3" type="ORF">QOZ98_002760</name>
</gene>
<dbReference type="PANTHER" id="PTHR35788:SF1">
    <property type="entry name" value="EXPORTED PROTEIN"/>
    <property type="match status" value="1"/>
</dbReference>
<dbReference type="Proteomes" id="UP001241988">
    <property type="component" value="Unassembled WGS sequence"/>
</dbReference>
<feature type="chain" id="PRO_5045723985" evidence="2">
    <location>
        <begin position="27"/>
        <end position="532"/>
    </location>
</feature>
<feature type="region of interest" description="Disordered" evidence="1">
    <location>
        <begin position="469"/>
        <end position="532"/>
    </location>
</feature>
<accession>A0ABU0GY99</accession>
<evidence type="ECO:0000256" key="2">
    <source>
        <dbReference type="SAM" id="SignalP"/>
    </source>
</evidence>
<feature type="compositionally biased region" description="Basic and acidic residues" evidence="1">
    <location>
        <begin position="522"/>
        <end position="532"/>
    </location>
</feature>
<protein>
    <submittedName>
        <fullName evidence="3">Uncharacterized protein</fullName>
    </submittedName>
</protein>
<organism evidence="3 4">
    <name type="scientific">Planomicrobium stackebrandtii</name>
    <dbReference type="NCBI Taxonomy" id="253160"/>
    <lineage>
        <taxon>Bacteria</taxon>
        <taxon>Bacillati</taxon>
        <taxon>Bacillota</taxon>
        <taxon>Bacilli</taxon>
        <taxon>Bacillales</taxon>
        <taxon>Caryophanaceae</taxon>
        <taxon>Planomicrobium</taxon>
    </lineage>
</organism>
<name>A0ABU0GY99_9BACL</name>
<comment type="caution">
    <text evidence="3">The sequence shown here is derived from an EMBL/GenBank/DDBJ whole genome shotgun (WGS) entry which is preliminary data.</text>
</comment>
<keyword evidence="4" id="KW-1185">Reference proteome</keyword>
<reference evidence="3 4" key="1">
    <citation type="submission" date="2023-07" db="EMBL/GenBank/DDBJ databases">
        <title>Genomic Encyclopedia of Type Strains, Phase IV (KMG-IV): sequencing the most valuable type-strain genomes for metagenomic binning, comparative biology and taxonomic classification.</title>
        <authorList>
            <person name="Goeker M."/>
        </authorList>
    </citation>
    <scope>NUCLEOTIDE SEQUENCE [LARGE SCALE GENOMIC DNA]</scope>
    <source>
        <strain evidence="3 4">DSM 16419</strain>
    </source>
</reference>
<keyword evidence="2" id="KW-0732">Signal</keyword>
<evidence type="ECO:0000313" key="3">
    <source>
        <dbReference type="EMBL" id="MDQ0429924.1"/>
    </source>
</evidence>
<dbReference type="RefSeq" id="WP_308787962.1">
    <property type="nucleotide sequence ID" value="NZ_JAUSWB010000007.1"/>
</dbReference>
<evidence type="ECO:0000256" key="1">
    <source>
        <dbReference type="SAM" id="MobiDB-lite"/>
    </source>
</evidence>
<proteinExistence type="predicted"/>
<dbReference type="InterPro" id="IPR052913">
    <property type="entry name" value="Glycopeptide_resist_protein"/>
</dbReference>